<comment type="caution">
    <text evidence="1">The sequence shown here is derived from an EMBL/GenBank/DDBJ whole genome shotgun (WGS) entry which is preliminary data.</text>
</comment>
<sequence length="192" mass="21607">MILESKRSLEVTVDTERLQDLTFTRRDELAAVFDPRGGHTCGPAAAKADMSTREALLRRSEQQRFLRLMFVYTKCSGWFIQHFWSNPLSGVRIQQDPEDKDRSSQPFSLLCEMSVIFYFIDIVFGRQLALANEIETIPEHSFPGLTRENSILRGTMGYCAEVGFAGAFAMIANLAITKVSDVDSIHHCGVGH</sequence>
<gene>
    <name evidence="1" type="ORF">MG293_003720</name>
</gene>
<dbReference type="EMBL" id="JAKZEL010000002">
    <property type="protein sequence ID" value="KAI4547165.1"/>
    <property type="molecule type" value="Genomic_DNA"/>
</dbReference>
<protein>
    <submittedName>
        <fullName evidence="1">Uncharacterized protein</fullName>
    </submittedName>
</protein>
<keyword evidence="2" id="KW-1185">Reference proteome</keyword>
<dbReference type="AlphaFoldDB" id="A0AAD4YDP2"/>
<reference evidence="1" key="1">
    <citation type="submission" date="2022-03" db="EMBL/GenBank/DDBJ databases">
        <title>Genomic analyses of argali, domestic sheep and their hybrids provide insights into chromosomal evolution, heterosis and genetic basis of agronomic traits.</title>
        <authorList>
            <person name="Li M."/>
        </authorList>
    </citation>
    <scope>NUCLEOTIDE SEQUENCE</scope>
    <source>
        <strain evidence="1">CAU-MHL-2022a</strain>
        <tissue evidence="1">Skin</tissue>
    </source>
</reference>
<organism evidence="1 2">
    <name type="scientific">Ovis ammon polii</name>
    <dbReference type="NCBI Taxonomy" id="230172"/>
    <lineage>
        <taxon>Eukaryota</taxon>
        <taxon>Metazoa</taxon>
        <taxon>Chordata</taxon>
        <taxon>Craniata</taxon>
        <taxon>Vertebrata</taxon>
        <taxon>Euteleostomi</taxon>
        <taxon>Mammalia</taxon>
        <taxon>Eutheria</taxon>
        <taxon>Laurasiatheria</taxon>
        <taxon>Artiodactyla</taxon>
        <taxon>Ruminantia</taxon>
        <taxon>Pecora</taxon>
        <taxon>Bovidae</taxon>
        <taxon>Caprinae</taxon>
        <taxon>Ovis</taxon>
    </lineage>
</organism>
<evidence type="ECO:0000313" key="1">
    <source>
        <dbReference type="EMBL" id="KAI4547165.1"/>
    </source>
</evidence>
<name>A0AAD4YDP2_OVIAM</name>
<proteinExistence type="predicted"/>
<accession>A0AAD4YDP2</accession>
<dbReference type="Proteomes" id="UP001214576">
    <property type="component" value="Unassembled WGS sequence"/>
</dbReference>
<evidence type="ECO:0000313" key="2">
    <source>
        <dbReference type="Proteomes" id="UP001214576"/>
    </source>
</evidence>